<evidence type="ECO:0000313" key="4">
    <source>
        <dbReference type="Proteomes" id="UP000626109"/>
    </source>
</evidence>
<feature type="domain" description="Peptidase S9 prolyl oligopeptidase catalytic" evidence="2">
    <location>
        <begin position="16"/>
        <end position="74"/>
    </location>
</feature>
<reference evidence="3" key="1">
    <citation type="submission" date="2021-02" db="EMBL/GenBank/DDBJ databases">
        <authorList>
            <person name="Dougan E. K."/>
            <person name="Rhodes N."/>
            <person name="Thang M."/>
            <person name="Chan C."/>
        </authorList>
    </citation>
    <scope>NUCLEOTIDE SEQUENCE</scope>
</reference>
<name>A0A813KHG1_POLGL</name>
<comment type="caution">
    <text evidence="3">The sequence shown here is derived from an EMBL/GenBank/DDBJ whole genome shotgun (WGS) entry which is preliminary data.</text>
</comment>
<evidence type="ECO:0000313" key="3">
    <source>
        <dbReference type="EMBL" id="CAE8699119.1"/>
    </source>
</evidence>
<dbReference type="PANTHER" id="PTHR43037:SF1">
    <property type="entry name" value="BLL1128 PROTEIN"/>
    <property type="match status" value="1"/>
</dbReference>
<accession>A0A813KHG1</accession>
<dbReference type="InterPro" id="IPR029058">
    <property type="entry name" value="AB_hydrolase_fold"/>
</dbReference>
<dbReference type="Pfam" id="PF00326">
    <property type="entry name" value="Peptidase_S9"/>
    <property type="match status" value="1"/>
</dbReference>
<dbReference type="PANTHER" id="PTHR43037">
    <property type="entry name" value="UNNAMED PRODUCT-RELATED"/>
    <property type="match status" value="1"/>
</dbReference>
<dbReference type="AlphaFoldDB" id="A0A813KHG1"/>
<dbReference type="InterPro" id="IPR050955">
    <property type="entry name" value="Plant_Biomass_Hydrol_Est"/>
</dbReference>
<sequence length="164" mass="18647">AAKHFVVISPVCEWNWKHSPSNWTLELVQALCAAEWVDHTRVYLAGVSMGGMGTWELGARRPELFAAIAPVASYHKDDNRDYLASRLRDCQTPVLAVHSHADTTCPVSQEQLLWKRLYNNGAGCLQVELSDALDHTQLFESAFCDSTFLYEWLLLFKREHDAIR</sequence>
<dbReference type="EMBL" id="CAJNNW010029129">
    <property type="protein sequence ID" value="CAE8699119.1"/>
    <property type="molecule type" value="Genomic_DNA"/>
</dbReference>
<organism evidence="3 4">
    <name type="scientific">Polarella glacialis</name>
    <name type="common">Dinoflagellate</name>
    <dbReference type="NCBI Taxonomy" id="89957"/>
    <lineage>
        <taxon>Eukaryota</taxon>
        <taxon>Sar</taxon>
        <taxon>Alveolata</taxon>
        <taxon>Dinophyceae</taxon>
        <taxon>Suessiales</taxon>
        <taxon>Suessiaceae</taxon>
        <taxon>Polarella</taxon>
    </lineage>
</organism>
<gene>
    <name evidence="3" type="ORF">PGLA2088_LOCUS31030</name>
</gene>
<keyword evidence="1" id="KW-0732">Signal</keyword>
<evidence type="ECO:0000256" key="1">
    <source>
        <dbReference type="ARBA" id="ARBA00022729"/>
    </source>
</evidence>
<proteinExistence type="predicted"/>
<dbReference type="Gene3D" id="3.40.50.1820">
    <property type="entry name" value="alpha/beta hydrolase"/>
    <property type="match status" value="1"/>
</dbReference>
<feature type="non-terminal residue" evidence="3">
    <location>
        <position position="1"/>
    </location>
</feature>
<protein>
    <recommendedName>
        <fullName evidence="2">Peptidase S9 prolyl oligopeptidase catalytic domain-containing protein</fullName>
    </recommendedName>
</protein>
<dbReference type="InterPro" id="IPR001375">
    <property type="entry name" value="Peptidase_S9_cat"/>
</dbReference>
<evidence type="ECO:0000259" key="2">
    <source>
        <dbReference type="Pfam" id="PF00326"/>
    </source>
</evidence>
<dbReference type="Proteomes" id="UP000626109">
    <property type="component" value="Unassembled WGS sequence"/>
</dbReference>
<dbReference type="SUPFAM" id="SSF53474">
    <property type="entry name" value="alpha/beta-Hydrolases"/>
    <property type="match status" value="1"/>
</dbReference>